<dbReference type="Proteomes" id="UP001516400">
    <property type="component" value="Unassembled WGS sequence"/>
</dbReference>
<evidence type="ECO:0000256" key="3">
    <source>
        <dbReference type="ARBA" id="ARBA00022692"/>
    </source>
</evidence>
<accession>A0ABD2P1H0</accession>
<dbReference type="PANTHER" id="PTHR10082:SF60">
    <property type="entry name" value="INTEGRIN BETA-PS"/>
    <property type="match status" value="1"/>
</dbReference>
<evidence type="ECO:0000259" key="9">
    <source>
        <dbReference type="Pfam" id="PF00362"/>
    </source>
</evidence>
<dbReference type="Gene3D" id="3.40.50.410">
    <property type="entry name" value="von Willebrand factor, type A domain"/>
    <property type="match status" value="1"/>
</dbReference>
<evidence type="ECO:0000256" key="7">
    <source>
        <dbReference type="ARBA" id="ARBA00023180"/>
    </source>
</evidence>
<evidence type="ECO:0000256" key="4">
    <source>
        <dbReference type="ARBA" id="ARBA00023037"/>
    </source>
</evidence>
<evidence type="ECO:0000313" key="11">
    <source>
        <dbReference type="Proteomes" id="UP001516400"/>
    </source>
</evidence>
<feature type="domain" description="Integrin beta subunit VWA" evidence="9">
    <location>
        <begin position="7"/>
        <end position="89"/>
    </location>
</feature>
<dbReference type="InterPro" id="IPR036465">
    <property type="entry name" value="vWFA_dom_sf"/>
</dbReference>
<evidence type="ECO:0000256" key="2">
    <source>
        <dbReference type="ARBA" id="ARBA00007449"/>
    </source>
</evidence>
<reference evidence="10 11" key="1">
    <citation type="journal article" date="2021" name="BMC Biol.">
        <title>Horizontally acquired antibacterial genes associated with adaptive radiation of ladybird beetles.</title>
        <authorList>
            <person name="Li H.S."/>
            <person name="Tang X.F."/>
            <person name="Huang Y.H."/>
            <person name="Xu Z.Y."/>
            <person name="Chen M.L."/>
            <person name="Du X.Y."/>
            <person name="Qiu B.Y."/>
            <person name="Chen P.T."/>
            <person name="Zhang W."/>
            <person name="Slipinski A."/>
            <person name="Escalona H.E."/>
            <person name="Waterhouse R.M."/>
            <person name="Zwick A."/>
            <person name="Pang H."/>
        </authorList>
    </citation>
    <scope>NUCLEOTIDE SEQUENCE [LARGE SCALE GENOMIC DNA]</scope>
    <source>
        <strain evidence="10">SYSU2018</strain>
    </source>
</reference>
<gene>
    <name evidence="10" type="ORF">HHI36_018730</name>
</gene>
<dbReference type="InterPro" id="IPR002369">
    <property type="entry name" value="Integrin_bsu_VWA"/>
</dbReference>
<evidence type="ECO:0000256" key="1">
    <source>
        <dbReference type="ARBA" id="ARBA00004479"/>
    </source>
</evidence>
<keyword evidence="6" id="KW-1015">Disulfide bond</keyword>
<keyword evidence="3 8" id="KW-0812">Transmembrane</keyword>
<dbReference type="PANTHER" id="PTHR10082">
    <property type="entry name" value="INTEGRIN BETA SUBUNIT"/>
    <property type="match status" value="1"/>
</dbReference>
<evidence type="ECO:0000256" key="5">
    <source>
        <dbReference type="ARBA" id="ARBA00023136"/>
    </source>
</evidence>
<proteinExistence type="inferred from homology"/>
<organism evidence="10 11">
    <name type="scientific">Cryptolaemus montrouzieri</name>
    <dbReference type="NCBI Taxonomy" id="559131"/>
    <lineage>
        <taxon>Eukaryota</taxon>
        <taxon>Metazoa</taxon>
        <taxon>Ecdysozoa</taxon>
        <taxon>Arthropoda</taxon>
        <taxon>Hexapoda</taxon>
        <taxon>Insecta</taxon>
        <taxon>Pterygota</taxon>
        <taxon>Neoptera</taxon>
        <taxon>Endopterygota</taxon>
        <taxon>Coleoptera</taxon>
        <taxon>Polyphaga</taxon>
        <taxon>Cucujiformia</taxon>
        <taxon>Coccinelloidea</taxon>
        <taxon>Coccinellidae</taxon>
        <taxon>Scymninae</taxon>
        <taxon>Scymnini</taxon>
        <taxon>Cryptolaemus</taxon>
    </lineage>
</organism>
<evidence type="ECO:0000256" key="8">
    <source>
        <dbReference type="RuleBase" id="RU000633"/>
    </source>
</evidence>
<dbReference type="Pfam" id="PF00362">
    <property type="entry name" value="Integrin_beta"/>
    <property type="match status" value="1"/>
</dbReference>
<dbReference type="InterPro" id="IPR015812">
    <property type="entry name" value="Integrin_bsu"/>
</dbReference>
<evidence type="ECO:0000313" key="10">
    <source>
        <dbReference type="EMBL" id="KAL3284573.1"/>
    </source>
</evidence>
<keyword evidence="4 8" id="KW-0401">Integrin</keyword>
<dbReference type="GO" id="GO:0005886">
    <property type="term" value="C:plasma membrane"/>
    <property type="evidence" value="ECO:0007669"/>
    <property type="project" value="UniProtKB-SubCell"/>
</dbReference>
<dbReference type="GO" id="GO:0007229">
    <property type="term" value="P:integrin-mediated signaling pathway"/>
    <property type="evidence" value="ECO:0007669"/>
    <property type="project" value="UniProtKB-KW"/>
</dbReference>
<dbReference type="SUPFAM" id="SSF53300">
    <property type="entry name" value="vWA-like"/>
    <property type="match status" value="1"/>
</dbReference>
<evidence type="ECO:0000256" key="6">
    <source>
        <dbReference type="ARBA" id="ARBA00023157"/>
    </source>
</evidence>
<comment type="similarity">
    <text evidence="2 8">Belongs to the integrin beta chain family.</text>
</comment>
<dbReference type="AlphaFoldDB" id="A0ABD2P1H0"/>
<keyword evidence="5" id="KW-0472">Membrane</keyword>
<comment type="subcellular location">
    <subcellularLocation>
        <location evidence="8">Cell membrane</location>
        <topology evidence="8">Single-pass type I membrane protein</topology>
    </subcellularLocation>
    <subcellularLocation>
        <location evidence="1">Membrane</location>
        <topology evidence="1">Single-pass type I membrane protein</topology>
    </subcellularLocation>
</comment>
<name>A0ABD2P1H0_9CUCU</name>
<dbReference type="GO" id="GO:0007155">
    <property type="term" value="P:cell adhesion"/>
    <property type="evidence" value="ECO:0007669"/>
    <property type="project" value="UniProtKB-KW"/>
</dbReference>
<dbReference type="GO" id="GO:0032991">
    <property type="term" value="C:protein-containing complex"/>
    <property type="evidence" value="ECO:0007669"/>
    <property type="project" value="UniProtKB-ARBA"/>
</dbReference>
<sequence>MNYTQVEDYPVDLYYLRDLSESTDEDKEKLSLLGDQLAWTMRNITSKFALGFGSFVDRLRMPYVNTFPEELKHPFTDCVVPYGYRNHMAKIRRSSQ</sequence>
<protein>
    <recommendedName>
        <fullName evidence="8">Integrin beta</fullName>
    </recommendedName>
</protein>
<keyword evidence="7" id="KW-0325">Glycoprotein</keyword>
<dbReference type="EMBL" id="JABFTP020000165">
    <property type="protein sequence ID" value="KAL3284573.1"/>
    <property type="molecule type" value="Genomic_DNA"/>
</dbReference>
<comment type="caution">
    <text evidence="10">The sequence shown here is derived from an EMBL/GenBank/DDBJ whole genome shotgun (WGS) entry which is preliminary data.</text>
</comment>
<keyword evidence="8" id="KW-0130">Cell adhesion</keyword>
<dbReference type="PRINTS" id="PR01186">
    <property type="entry name" value="INTEGRINB"/>
</dbReference>
<keyword evidence="11" id="KW-1185">Reference proteome</keyword>